<comment type="caution">
    <text evidence="1">The sequence shown here is derived from an EMBL/GenBank/DDBJ whole genome shotgun (WGS) entry which is preliminary data.</text>
</comment>
<organism evidence="1 2">
    <name type="scientific">Capronia coronata CBS 617.96</name>
    <dbReference type="NCBI Taxonomy" id="1182541"/>
    <lineage>
        <taxon>Eukaryota</taxon>
        <taxon>Fungi</taxon>
        <taxon>Dikarya</taxon>
        <taxon>Ascomycota</taxon>
        <taxon>Pezizomycotina</taxon>
        <taxon>Eurotiomycetes</taxon>
        <taxon>Chaetothyriomycetidae</taxon>
        <taxon>Chaetothyriales</taxon>
        <taxon>Herpotrichiellaceae</taxon>
        <taxon>Capronia</taxon>
    </lineage>
</organism>
<dbReference type="EMBL" id="AMWN01000006">
    <property type="protein sequence ID" value="EXJ83089.1"/>
    <property type="molecule type" value="Genomic_DNA"/>
</dbReference>
<keyword evidence="2" id="KW-1185">Reference proteome</keyword>
<dbReference type="GeneID" id="19161574"/>
<accession>W9YLD7</accession>
<dbReference type="eggNOG" id="ENOG502SDW6">
    <property type="taxonomic scope" value="Eukaryota"/>
</dbReference>
<protein>
    <submittedName>
        <fullName evidence="1">Uncharacterized protein</fullName>
    </submittedName>
</protein>
<name>W9YLD7_9EURO</name>
<dbReference type="RefSeq" id="XP_007725775.1">
    <property type="nucleotide sequence ID" value="XM_007727585.1"/>
</dbReference>
<dbReference type="OrthoDB" id="2555959at2759"/>
<gene>
    <name evidence="1" type="ORF">A1O1_06707</name>
</gene>
<proteinExistence type="predicted"/>
<dbReference type="STRING" id="1182541.W9YLD7"/>
<reference evidence="1 2" key="1">
    <citation type="submission" date="2013-03" db="EMBL/GenBank/DDBJ databases">
        <title>The Genome Sequence of Capronia coronata CBS 617.96.</title>
        <authorList>
            <consortium name="The Broad Institute Genomics Platform"/>
            <person name="Cuomo C."/>
            <person name="de Hoog S."/>
            <person name="Gorbushina A."/>
            <person name="Walker B."/>
            <person name="Young S.K."/>
            <person name="Zeng Q."/>
            <person name="Gargeya S."/>
            <person name="Fitzgerald M."/>
            <person name="Haas B."/>
            <person name="Abouelleil A."/>
            <person name="Allen A.W."/>
            <person name="Alvarado L."/>
            <person name="Arachchi H.M."/>
            <person name="Berlin A.M."/>
            <person name="Chapman S.B."/>
            <person name="Gainer-Dewar J."/>
            <person name="Goldberg J."/>
            <person name="Griggs A."/>
            <person name="Gujja S."/>
            <person name="Hansen M."/>
            <person name="Howarth C."/>
            <person name="Imamovic A."/>
            <person name="Ireland A."/>
            <person name="Larimer J."/>
            <person name="McCowan C."/>
            <person name="Murphy C."/>
            <person name="Pearson M."/>
            <person name="Poon T.W."/>
            <person name="Priest M."/>
            <person name="Roberts A."/>
            <person name="Saif S."/>
            <person name="Shea T."/>
            <person name="Sisk P."/>
            <person name="Sykes S."/>
            <person name="Wortman J."/>
            <person name="Nusbaum C."/>
            <person name="Birren B."/>
        </authorList>
    </citation>
    <scope>NUCLEOTIDE SEQUENCE [LARGE SCALE GENOMIC DNA]</scope>
    <source>
        <strain evidence="1 2">CBS 617.96</strain>
    </source>
</reference>
<dbReference type="AlphaFoldDB" id="W9YLD7"/>
<dbReference type="HOGENOM" id="CLU_2236283_0_0_1"/>
<dbReference type="Proteomes" id="UP000019484">
    <property type="component" value="Unassembled WGS sequence"/>
</dbReference>
<evidence type="ECO:0000313" key="1">
    <source>
        <dbReference type="EMBL" id="EXJ83089.1"/>
    </source>
</evidence>
<evidence type="ECO:0000313" key="2">
    <source>
        <dbReference type="Proteomes" id="UP000019484"/>
    </source>
</evidence>
<sequence length="105" mass="11499">MVALKRVISFLARPALLGASLFSHRINSRSYRSRLLHVKSIEAGVSSYKALAPKTRALIGIGLMVNASAMLMFSDQIEGALGLTPPPDDQTKLLKVYSVERETKQ</sequence>